<organism evidence="2 3">
    <name type="scientific">Pontibacter silvestris</name>
    <dbReference type="NCBI Taxonomy" id="2305183"/>
    <lineage>
        <taxon>Bacteria</taxon>
        <taxon>Pseudomonadati</taxon>
        <taxon>Bacteroidota</taxon>
        <taxon>Cytophagia</taxon>
        <taxon>Cytophagales</taxon>
        <taxon>Hymenobacteraceae</taxon>
        <taxon>Pontibacter</taxon>
    </lineage>
</organism>
<dbReference type="Proteomes" id="UP001597369">
    <property type="component" value="Unassembled WGS sequence"/>
</dbReference>
<comment type="caution">
    <text evidence="2">The sequence shown here is derived from an EMBL/GenBank/DDBJ whole genome shotgun (WGS) entry which is preliminary data.</text>
</comment>
<dbReference type="Pfam" id="PF00535">
    <property type="entry name" value="Glycos_transf_2"/>
    <property type="match status" value="1"/>
</dbReference>
<protein>
    <submittedName>
        <fullName evidence="2">Glycosyltransferase family 2 protein</fullName>
    </submittedName>
</protein>
<dbReference type="EMBL" id="JBHUHV010000041">
    <property type="protein sequence ID" value="MFD2068028.1"/>
    <property type="molecule type" value="Genomic_DNA"/>
</dbReference>
<feature type="domain" description="Glycosyltransferase 2-like" evidence="1">
    <location>
        <begin position="13"/>
        <end position="139"/>
    </location>
</feature>
<name>A0ABW4WZ59_9BACT</name>
<dbReference type="RefSeq" id="WP_377470119.1">
    <property type="nucleotide sequence ID" value="NZ_JBHUHV010000041.1"/>
</dbReference>
<gene>
    <name evidence="2" type="ORF">ACFSKU_14120</name>
</gene>
<proteinExistence type="predicted"/>
<dbReference type="SUPFAM" id="SSF53448">
    <property type="entry name" value="Nucleotide-diphospho-sugar transferases"/>
    <property type="match status" value="1"/>
</dbReference>
<evidence type="ECO:0000313" key="2">
    <source>
        <dbReference type="EMBL" id="MFD2068028.1"/>
    </source>
</evidence>
<dbReference type="PANTHER" id="PTHR43685">
    <property type="entry name" value="GLYCOSYLTRANSFERASE"/>
    <property type="match status" value="1"/>
</dbReference>
<reference evidence="3" key="1">
    <citation type="journal article" date="2019" name="Int. J. Syst. Evol. Microbiol.">
        <title>The Global Catalogue of Microorganisms (GCM) 10K type strain sequencing project: providing services to taxonomists for standard genome sequencing and annotation.</title>
        <authorList>
            <consortium name="The Broad Institute Genomics Platform"/>
            <consortium name="The Broad Institute Genome Sequencing Center for Infectious Disease"/>
            <person name="Wu L."/>
            <person name="Ma J."/>
        </authorList>
    </citation>
    <scope>NUCLEOTIDE SEQUENCE [LARGE SCALE GENOMIC DNA]</scope>
    <source>
        <strain evidence="3">JCM 16545</strain>
    </source>
</reference>
<accession>A0ABW4WZ59</accession>
<dbReference type="InterPro" id="IPR050834">
    <property type="entry name" value="Glycosyltransf_2"/>
</dbReference>
<keyword evidence="3" id="KW-1185">Reference proteome</keyword>
<dbReference type="Gene3D" id="3.90.550.10">
    <property type="entry name" value="Spore Coat Polysaccharide Biosynthesis Protein SpsA, Chain A"/>
    <property type="match status" value="1"/>
</dbReference>
<sequence>MERKKSAEAPLVSVIIPCYNHAHFLSEAIESVREQGYAPVEIVVVDDGSTDNTREVAESYEGVRYVYQENAGLSAARNTGVQRSTGEFLVFLDADDWLTPGSIERNLVHLLSNEKLAFVSGAHYKVFKDGTIKEEIQHVKSDHYCNLLRRNYIGMHSSVLFRRWVFDEFLYDTSLRSCEDYDLYLRVARKYPVYHHTEKIGAYRILSDSMSSNLPRMLATALKVLDHQKSSLHSEAEKEAYKAGKAFWTNYYCTQLHQNLVAKRTRPSKAALDMLFAYEPELGREFVSKNRLYLLLKGSNRMHMLKYLLNNKRQN</sequence>
<dbReference type="PANTHER" id="PTHR43685:SF11">
    <property type="entry name" value="GLYCOSYLTRANSFERASE TAGX-RELATED"/>
    <property type="match status" value="1"/>
</dbReference>
<evidence type="ECO:0000259" key="1">
    <source>
        <dbReference type="Pfam" id="PF00535"/>
    </source>
</evidence>
<dbReference type="InterPro" id="IPR001173">
    <property type="entry name" value="Glyco_trans_2-like"/>
</dbReference>
<dbReference type="InterPro" id="IPR029044">
    <property type="entry name" value="Nucleotide-diphossugar_trans"/>
</dbReference>
<evidence type="ECO:0000313" key="3">
    <source>
        <dbReference type="Proteomes" id="UP001597369"/>
    </source>
</evidence>